<sequence length="402" mass="44797">MTNEMTAADVVYCEGWDPDSGSVVRPLPEAVARERDAAGEQYAAVLFAQDAPLALIEVCWQAHHAAAWLFDDHGRRDRMVELRRFPTADGTDMLVLRLIEQWAYDSPDQLEFDAGVPSRAAEYALDGDRHEWSTEWPDETELLELAKTSRPMPRFGDWATFAYLDELLPTPVRVTVRQVDEAGEAPEELPWHPPAPMRQVGLDDTFVDGAVFRLDDDGREVTVEVSEGGRLWLPSGQLIAADPDPWMHEQEPYTETVEPGEYPLELAVIRFAEDESHTRVAAAKLVISDEPTATWEAALREGEDTRMLADDSYYSVGVDGGHLALVDADVAEAYEDTIEDAYESMTEHVTNLPEPDSGANLLAVETGWGDGGYPVWLGRTESGQVTSFVFDFMILRHATRLS</sequence>
<dbReference type="Pfam" id="PF14025">
    <property type="entry name" value="DUF4241"/>
    <property type="match status" value="1"/>
</dbReference>
<keyword evidence="2" id="KW-1185">Reference proteome</keyword>
<dbReference type="RefSeq" id="WP_133904265.1">
    <property type="nucleotide sequence ID" value="NZ_SOCP01000006.1"/>
</dbReference>
<proteinExistence type="predicted"/>
<comment type="caution">
    <text evidence="1">The sequence shown here is derived from an EMBL/GenBank/DDBJ whole genome shotgun (WGS) entry which is preliminary data.</text>
</comment>
<evidence type="ECO:0000313" key="1">
    <source>
        <dbReference type="EMBL" id="TDV51069.1"/>
    </source>
</evidence>
<protein>
    <submittedName>
        <fullName evidence="1">Uncharacterized protein DUF4241</fullName>
    </submittedName>
</protein>
<dbReference type="EMBL" id="SOCP01000006">
    <property type="protein sequence ID" value="TDV51069.1"/>
    <property type="molecule type" value="Genomic_DNA"/>
</dbReference>
<dbReference type="InterPro" id="IPR025335">
    <property type="entry name" value="DUF4241"/>
</dbReference>
<dbReference type="AlphaFoldDB" id="A0A4R7VP71"/>
<organism evidence="1 2">
    <name type="scientific">Actinophytocola oryzae</name>
    <dbReference type="NCBI Taxonomy" id="502181"/>
    <lineage>
        <taxon>Bacteria</taxon>
        <taxon>Bacillati</taxon>
        <taxon>Actinomycetota</taxon>
        <taxon>Actinomycetes</taxon>
        <taxon>Pseudonocardiales</taxon>
        <taxon>Pseudonocardiaceae</taxon>
    </lineage>
</organism>
<accession>A0A4R7VP71</accession>
<gene>
    <name evidence="1" type="ORF">CLV71_106420</name>
</gene>
<reference evidence="1 2" key="1">
    <citation type="submission" date="2019-03" db="EMBL/GenBank/DDBJ databases">
        <title>Genomic Encyclopedia of Archaeal and Bacterial Type Strains, Phase II (KMG-II): from individual species to whole genera.</title>
        <authorList>
            <person name="Goeker M."/>
        </authorList>
    </citation>
    <scope>NUCLEOTIDE SEQUENCE [LARGE SCALE GENOMIC DNA]</scope>
    <source>
        <strain evidence="1 2">DSM 45499</strain>
    </source>
</reference>
<dbReference type="Proteomes" id="UP000294927">
    <property type="component" value="Unassembled WGS sequence"/>
</dbReference>
<evidence type="ECO:0000313" key="2">
    <source>
        <dbReference type="Proteomes" id="UP000294927"/>
    </source>
</evidence>
<name>A0A4R7VP71_9PSEU</name>
<dbReference type="OrthoDB" id="9789980at2"/>